<dbReference type="SUPFAM" id="SSF56300">
    <property type="entry name" value="Metallo-dependent phosphatases"/>
    <property type="match status" value="1"/>
</dbReference>
<name>A0A412PET7_9FIRM</name>
<comment type="caution">
    <text evidence="4">The sequence shown here is derived from an EMBL/GenBank/DDBJ whole genome shotgun (WGS) entry which is preliminary data.</text>
</comment>
<dbReference type="Gene3D" id="3.60.21.10">
    <property type="match status" value="1"/>
</dbReference>
<dbReference type="InterPro" id="IPR000979">
    <property type="entry name" value="Phosphodiesterase_MJ0936/Vps29"/>
</dbReference>
<proteinExistence type="inferred from homology"/>
<dbReference type="AlphaFoldDB" id="A0A412PET7"/>
<organism evidence="4 5">
    <name type="scientific">Solobacterium moorei</name>
    <dbReference type="NCBI Taxonomy" id="102148"/>
    <lineage>
        <taxon>Bacteria</taxon>
        <taxon>Bacillati</taxon>
        <taxon>Bacillota</taxon>
        <taxon>Erysipelotrichia</taxon>
        <taxon>Erysipelotrichales</taxon>
        <taxon>Erysipelotrichaceae</taxon>
        <taxon>Solobacterium</taxon>
    </lineage>
</organism>
<dbReference type="EC" id="3.1.4.-" evidence="2"/>
<dbReference type="Pfam" id="PF12850">
    <property type="entry name" value="Metallophos_2"/>
    <property type="match status" value="1"/>
</dbReference>
<evidence type="ECO:0000313" key="4">
    <source>
        <dbReference type="EMBL" id="RGT56142.1"/>
    </source>
</evidence>
<evidence type="ECO:0000259" key="3">
    <source>
        <dbReference type="Pfam" id="PF12850"/>
    </source>
</evidence>
<protein>
    <recommendedName>
        <fullName evidence="2">Phosphoesterase</fullName>
        <ecNumber evidence="2">3.1.4.-</ecNumber>
    </recommendedName>
</protein>
<accession>A0A412PET7</accession>
<dbReference type="RefSeq" id="WP_006526518.1">
    <property type="nucleotide sequence ID" value="NZ_AP028934.1"/>
</dbReference>
<dbReference type="InterPro" id="IPR024654">
    <property type="entry name" value="Calcineurin-like_PHP_lpxH"/>
</dbReference>
<keyword evidence="2" id="KW-0479">Metal-binding</keyword>
<dbReference type="InterPro" id="IPR029052">
    <property type="entry name" value="Metallo-depent_PP-like"/>
</dbReference>
<sequence length="156" mass="17962">MSKDIILVSDSHRQTECLKQIRKMYPNAYAYLHAGDSELPRQLTEGYACVQGNCDYYGDYESEVVFEVEGHRILLVHGHHDIGYGSLFGLVRHARERGCDIVCFGHTHVPYDEQFEDIHLFNPGSLSYNRDGSKPSYMILHFDGQQVSAELKRYKM</sequence>
<gene>
    <name evidence="4" type="ORF">DWX20_04870</name>
</gene>
<dbReference type="Proteomes" id="UP000284731">
    <property type="component" value="Unassembled WGS sequence"/>
</dbReference>
<dbReference type="GO" id="GO:0016787">
    <property type="term" value="F:hydrolase activity"/>
    <property type="evidence" value="ECO:0007669"/>
    <property type="project" value="UniProtKB-UniRule"/>
</dbReference>
<comment type="similarity">
    <text evidence="1 2">Belongs to the metallophosphoesterase superfamily. YfcE family.</text>
</comment>
<dbReference type="NCBIfam" id="TIGR00040">
    <property type="entry name" value="yfcE"/>
    <property type="match status" value="1"/>
</dbReference>
<dbReference type="GeneID" id="89619992"/>
<feature type="domain" description="Calcineurin-like phosphoesterase" evidence="3">
    <location>
        <begin position="5"/>
        <end position="143"/>
    </location>
</feature>
<comment type="cofactor">
    <cofactor evidence="2">
        <name>a divalent metal cation</name>
        <dbReference type="ChEBI" id="CHEBI:60240"/>
    </cofactor>
</comment>
<dbReference type="EMBL" id="QRWX01000002">
    <property type="protein sequence ID" value="RGT56142.1"/>
    <property type="molecule type" value="Genomic_DNA"/>
</dbReference>
<evidence type="ECO:0000256" key="2">
    <source>
        <dbReference type="RuleBase" id="RU362039"/>
    </source>
</evidence>
<reference evidence="4 5" key="1">
    <citation type="submission" date="2018-08" db="EMBL/GenBank/DDBJ databases">
        <title>A genome reference for cultivated species of the human gut microbiota.</title>
        <authorList>
            <person name="Zou Y."/>
            <person name="Xue W."/>
            <person name="Luo G."/>
        </authorList>
    </citation>
    <scope>NUCLEOTIDE SEQUENCE [LARGE SCALE GENOMIC DNA]</scope>
    <source>
        <strain evidence="4 5">AF18-46</strain>
    </source>
</reference>
<dbReference type="GO" id="GO:0046872">
    <property type="term" value="F:metal ion binding"/>
    <property type="evidence" value="ECO:0007669"/>
    <property type="project" value="UniProtKB-KW"/>
</dbReference>
<evidence type="ECO:0000313" key="5">
    <source>
        <dbReference type="Proteomes" id="UP000284731"/>
    </source>
</evidence>
<evidence type="ECO:0000256" key="1">
    <source>
        <dbReference type="ARBA" id="ARBA00008950"/>
    </source>
</evidence>
<dbReference type="PANTHER" id="PTHR11124">
    <property type="entry name" value="VACUOLAR SORTING PROTEIN VPS29"/>
    <property type="match status" value="1"/>
</dbReference>